<evidence type="ECO:0000256" key="1">
    <source>
        <dbReference type="PROSITE-ProRule" id="PRU00339"/>
    </source>
</evidence>
<keyword evidence="3" id="KW-1185">Reference proteome</keyword>
<dbReference type="Gene3D" id="1.25.40.10">
    <property type="entry name" value="Tetratricopeptide repeat domain"/>
    <property type="match status" value="10"/>
</dbReference>
<evidence type="ECO:0000313" key="3">
    <source>
        <dbReference type="Proteomes" id="UP000217343"/>
    </source>
</evidence>
<keyword evidence="1" id="KW-0802">TPR repeat</keyword>
<gene>
    <name evidence="2" type="ORF">MYMAC_006127</name>
</gene>
<protein>
    <submittedName>
        <fullName evidence="2">Flagellar hook-length control protein FliK</fullName>
    </submittedName>
</protein>
<dbReference type="InterPro" id="IPR011990">
    <property type="entry name" value="TPR-like_helical_dom_sf"/>
</dbReference>
<dbReference type="EMBL" id="CP022203">
    <property type="protein sequence ID" value="ATB50471.1"/>
    <property type="molecule type" value="Genomic_DNA"/>
</dbReference>
<dbReference type="Proteomes" id="UP000217343">
    <property type="component" value="Chromosome"/>
</dbReference>
<dbReference type="OrthoDB" id="5376799at2"/>
<keyword evidence="2" id="KW-0966">Cell projection</keyword>
<dbReference type="KEGG" id="mmas:MYMAC_006127"/>
<feature type="repeat" description="TPR" evidence="1">
    <location>
        <begin position="2175"/>
        <end position="2208"/>
    </location>
</feature>
<dbReference type="RefSeq" id="WP_095960672.1">
    <property type="nucleotide sequence ID" value="NZ_CP022203.1"/>
</dbReference>
<dbReference type="InterPro" id="IPR019734">
    <property type="entry name" value="TPR_rpt"/>
</dbReference>
<dbReference type="SMART" id="SM00028">
    <property type="entry name" value="TPR"/>
    <property type="match status" value="19"/>
</dbReference>
<dbReference type="SUPFAM" id="SSF81901">
    <property type="entry name" value="HCP-like"/>
    <property type="match status" value="1"/>
</dbReference>
<proteinExistence type="predicted"/>
<evidence type="ECO:0000313" key="2">
    <source>
        <dbReference type="EMBL" id="ATB50471.1"/>
    </source>
</evidence>
<accession>A0A250K4D6</accession>
<dbReference type="PANTHER" id="PTHR12558">
    <property type="entry name" value="CELL DIVISION CYCLE 16,23,27"/>
    <property type="match status" value="1"/>
</dbReference>
<name>A0A250K4D6_9BACT</name>
<sequence>MATESDSPKPATALDARAAAPELRLLDRRAFVGFPALEVLPGLRISDFALQIPDVSFPFNVSAGATRYQRKKLHFGFLELSIDADLVTRRVAELAGRLAGIEELRLHFRPGYLEGQGRLPAPEHTPFTFKVAFDADGERLAVYLYDVRLYGFSSTPSVQVPGLLSAAVGALALVPDVEVRGATGFSTRVLPALCQLAAVSRGYKMPTLDTARLSAAEVSSTGLRLRFSAGGLPPPSPPDEELLLALEGARAFADAEGLIAQGRLADARQAYLQAGDAQDAHPFAAERLLSLMVADPQAHDLALDVAATLQRRRDRSPAALWGEAVVRERRGEGARAAERYLALCALARRTSEEAAAFFAAEAAARCSRDTAPQVAVKALHELLGLKPDHLPSLKALARASDQARDRAGAVRAYRRLAALARDPAEAADAHVHLARLCAQTEDDIAGARLHCEAALRLAPDHPDALLLLGELCHRGGEHLRALKALDRLREVAMGRHELDRVGHADLMAGRVWDEGLKQPENALLRFREAVSLLPGEPEPLFAAARVAEGLGRLQEALAGYQQALELAGPAPRSEGVRDAAHASHHALARLYRTRLGDPARAREHLESALALDPRDAVALEELIPYFRATGRSQELAEALEKAAALQDAPGKRAAAWAEAGELYRGKLQQPEKAERLLLLALEADGDHRPALESLLALAEARRDGALLTRCLSSLARLSTDLKERAQKYRRLAVAARDLAFDLDLAVHALQEVLRAEPDDLPALGELCGLQRKRADMAGLADALEVRARVAEAQGDKRLAAAALRELAGVLEARLGRVGDALVALEKAARLAPDAAVLLDLADLSLRCERPEHARRALETLLSTLPRTAAPEKLADVRSRLGRACEMLGDREGAIAAYAQAFPLRRLDDALAARLEALYTEAGEAQALAELWASRAQALMGADRAEEAAPLFLQSARALLARGENAAALMRLTAALEASPEGPLAVEVLESLAELELERGEKLEAARLYARRAALVPDARAGAKLLFRASLLAAGTSREEAFLADALERDASYAPARQRRGELRLPTDARAALEDFEAVLALPPADGDAPRESERVTLTRKAATAAVRASRTDAARRLLAEYSARAPEDLDARVELAALHRKAGAREALADLLVELWPRLSGEPRRAARRELAELSLGLGRATAAVDALRSLRLEEPHDTWAAQALLDLLPPPGTGTHEEETERLELLSTLVAAASGEARAELLARRAVLHRAAGRVAAARDDFSEAAKGTRRPAPLLLALTELARESGDEAAELDVWRRAVSADANLAARARERLLSLSATLVEKDARVLAREALGAAIGLELSAAERCDAFFSLAELAHRDGKPEEEAAALAEASLQGPTPRRVEALLARAALLESSGHLEEAGQSLESALALAPRHAQATAALQRVLRTREDWAALAELLAAEAPHVPPAEAAAMYAELANLHLDRLSQPVPAEAALRQALRLSPSDAAVRRRLVSLVAERGELREAAALLETAAESATPQDAAGLLREGAGYAQGAHDLDKALKLARKAHALVPAQGAELASLAELLYLRGAVIEALPLQDALAAAADFRSAPEAAESTWLRLAELAEQAGETKRAVAAYRKLLAERPLCEAAVLRLAALLEKDDPRGAFEVRVTHAHALAPSEDTVQRLVELSARAREVLADAGVAASLLSRAASMASEPLPLRRRLAALHREAGRTLELLAELRQVATLSLQAEDPDAALEAYQEEARLAVDLGRADDALRALADARDLLEARGQQSEAAACERYRAKLLRDVKLDSAGAEAALERAFGLAVDLGTAKLGAAMAERRDDAVAEARWLERALPLLDAPGEAAAVLLRLARLNLGVLSDAAKAEELLRSALRKDRALTEAEGLLEKLLESDGRLAELAAWYEECAEGEPDAGRRAELFLRAAVLYRDRAGRPDAAAAAFIAARGARPDDLELTAQAAELLHEVNRHADAAEFDAVLLEADPFREPVFARHLAFLEEAEDHQALAELMLRRAQRQEAAGAAESYLAAARAFRAAGARERALLCEDQAFELSPASAEAFERVRERAAGDVRRLADLLSQRAAALSTADALPLLRERATRLLDAGEALLAAEAFDEYLSLAGDDVDALAARAELAAKGGGPVAARPYDRRLLDVGGDALPVPVRTRTWLRLGHASLGAGAFHDAADAFESVVVLEPEGERGQEALSLLAEVHSRTGNAPGLYRASLQLARRAEDSATAEVLYRRAADLFDDPKDAIDALLPLARLRPADASVIDRAVVGLHALGRHGDLLDVYASGAEAAGGRRAAELLLAAASVASSSLADEDAAWTLTQRAAEAAPEDFTALQALVAGLRQRGESTRLLEALERLVPRVEDADEAAVLRLELAGLARDAGREDLAREALEEVAARGASGAGYADALEALEPLLKDAPERRAEVQVARAELVSGRERQVLLLAAARGFEAAGKLPAALKAAKDAAAVEPDVDAALRVAHLYRASGEAPRAARALLQAARLAAPEERPPLLLEAAGLWEKAGEHGEALEVFERIATEAPDMLAPAELAERFGRLGAFARALEVGFAPAMAAGELTDALAMAAQAGDQARTREALWALAALADADPAHAAALADGLRAEDDAEGLLELAGLSAARDAAFAVALRDEVLRSAAAPVLPRLRALEELAPEPGFAARLTLLLPSLEKLPEPLAEAVLAQVHAQPGPARVEALAMAADGWPSRRKALLRERHALELELGRYEACVRTLVQLAEVETEAEARAVLHLERGELLLSPLEQLPEAREAFEQALKDDPAQLHSLRHLLSLVDLGEEPAVFVSLVERLEQAAGADAAIIYRERLADAYEALGMVADAAAQLEQLPETDDRLARRARLAEERGLTGEALRLRERLTDEPAVLEAILRGYLDAQLVSPGARLAARLFDAGHLSPEVTRLAAEHLSAVPEGVALAVRLWPHLLRERPLDVDGWTLYAEALLALGRTEDSQRADGVGAALASSDAAAPQAPVSALPLPLPSGFEHPVPADAVPVTAERLPRLAAALRPVLASLGAGSLQLVVDPVGGVEAYLANGEVLVLGAGALSCFGASELAYLCALALALGEDGVKLARPGAVPGLEAAAVAAFRAVPASLAAGRVLARLDAEVRGGDPSQVDVGAVLARGDTFRALALCVLGDV</sequence>
<dbReference type="PROSITE" id="PS50005">
    <property type="entry name" value="TPR"/>
    <property type="match status" value="2"/>
</dbReference>
<feature type="repeat" description="TPR" evidence="1">
    <location>
        <begin position="1385"/>
        <end position="1418"/>
    </location>
</feature>
<dbReference type="SUPFAM" id="SSF48452">
    <property type="entry name" value="TPR-like"/>
    <property type="match status" value="4"/>
</dbReference>
<reference evidence="2 3" key="1">
    <citation type="submission" date="2017-06" db="EMBL/GenBank/DDBJ databases">
        <title>Sequencing and comparative analysis of myxobacterial genomes.</title>
        <authorList>
            <person name="Rupp O."/>
            <person name="Goesmann A."/>
            <person name="Sogaard-Andersen L."/>
        </authorList>
    </citation>
    <scope>NUCLEOTIDE SEQUENCE [LARGE SCALE GENOMIC DNA]</scope>
    <source>
        <strain evidence="2 3">DSM 14697</strain>
    </source>
</reference>
<keyword evidence="2" id="KW-0969">Cilium</keyword>
<organism evidence="2 3">
    <name type="scientific">Corallococcus macrosporus DSM 14697</name>
    <dbReference type="NCBI Taxonomy" id="1189310"/>
    <lineage>
        <taxon>Bacteria</taxon>
        <taxon>Pseudomonadati</taxon>
        <taxon>Myxococcota</taxon>
        <taxon>Myxococcia</taxon>
        <taxon>Myxococcales</taxon>
        <taxon>Cystobacterineae</taxon>
        <taxon>Myxococcaceae</taxon>
        <taxon>Corallococcus</taxon>
    </lineage>
</organism>
<dbReference type="PANTHER" id="PTHR12558:SF13">
    <property type="entry name" value="CELL DIVISION CYCLE PROTEIN 27 HOMOLOG"/>
    <property type="match status" value="1"/>
</dbReference>
<keyword evidence="2" id="KW-0282">Flagellum</keyword>